<dbReference type="Proteomes" id="UP000805193">
    <property type="component" value="Unassembled WGS sequence"/>
</dbReference>
<reference evidence="1 2" key="1">
    <citation type="journal article" date="2020" name="Cell">
        <title>Large-Scale Comparative Analyses of Tick Genomes Elucidate Their Genetic Diversity and Vector Capacities.</title>
        <authorList>
            <consortium name="Tick Genome and Microbiome Consortium (TIGMIC)"/>
            <person name="Jia N."/>
            <person name="Wang J."/>
            <person name="Shi W."/>
            <person name="Du L."/>
            <person name="Sun Y."/>
            <person name="Zhan W."/>
            <person name="Jiang J.F."/>
            <person name="Wang Q."/>
            <person name="Zhang B."/>
            <person name="Ji P."/>
            <person name="Bell-Sakyi L."/>
            <person name="Cui X.M."/>
            <person name="Yuan T.T."/>
            <person name="Jiang B.G."/>
            <person name="Yang W.F."/>
            <person name="Lam T.T."/>
            <person name="Chang Q.C."/>
            <person name="Ding S.J."/>
            <person name="Wang X.J."/>
            <person name="Zhu J.G."/>
            <person name="Ruan X.D."/>
            <person name="Zhao L."/>
            <person name="Wei J.T."/>
            <person name="Ye R.Z."/>
            <person name="Que T.C."/>
            <person name="Du C.H."/>
            <person name="Zhou Y.H."/>
            <person name="Cheng J.X."/>
            <person name="Dai P.F."/>
            <person name="Guo W.B."/>
            <person name="Han X.H."/>
            <person name="Huang E.J."/>
            <person name="Li L.F."/>
            <person name="Wei W."/>
            <person name="Gao Y.C."/>
            <person name="Liu J.Z."/>
            <person name="Shao H.Z."/>
            <person name="Wang X."/>
            <person name="Wang C.C."/>
            <person name="Yang T.C."/>
            <person name="Huo Q.B."/>
            <person name="Li W."/>
            <person name="Chen H.Y."/>
            <person name="Chen S.E."/>
            <person name="Zhou L.G."/>
            <person name="Ni X.B."/>
            <person name="Tian J.H."/>
            <person name="Sheng Y."/>
            <person name="Liu T."/>
            <person name="Pan Y.S."/>
            <person name="Xia L.Y."/>
            <person name="Li J."/>
            <person name="Zhao F."/>
            <person name="Cao W.C."/>
        </authorList>
    </citation>
    <scope>NUCLEOTIDE SEQUENCE [LARGE SCALE GENOMIC DNA]</scope>
    <source>
        <strain evidence="1">Iper-2018</strain>
    </source>
</reference>
<evidence type="ECO:0000313" key="1">
    <source>
        <dbReference type="EMBL" id="KAG0433908.1"/>
    </source>
</evidence>
<protein>
    <submittedName>
        <fullName evidence="1">Uncharacterized protein</fullName>
    </submittedName>
</protein>
<gene>
    <name evidence="1" type="ORF">HPB47_019490</name>
</gene>
<proteinExistence type="predicted"/>
<sequence>MTVEQQVLCVLRFYATGSYQGQVASDRHQPNAAPEFMVGPIVGAASLASLSYVHPNSRSVGLTPDCFAAVLLSAGVVLGSRPITSFQSALGCRHLAVHQTTVSACVRAVATAIVRRLGPRWIAFPKTAEERAATQEAFLRRGSLPGVVGCVDGTFVAIKGSSKYDPTVTKALYWCRKLYYALNVMVCGLPQINEERRSGAIASRRRRTTPNRPIGRSRRRTSDEGRPRGPAPRRRPYHLRKAAHHHVKAIDQATYHKYWIVDSDGDFASTS</sequence>
<keyword evidence="2" id="KW-1185">Reference proteome</keyword>
<dbReference type="EMBL" id="JABSTQ010008935">
    <property type="protein sequence ID" value="KAG0433908.1"/>
    <property type="molecule type" value="Genomic_DNA"/>
</dbReference>
<accession>A0AC60QIX7</accession>
<evidence type="ECO:0000313" key="2">
    <source>
        <dbReference type="Proteomes" id="UP000805193"/>
    </source>
</evidence>
<comment type="caution">
    <text evidence="1">The sequence shown here is derived from an EMBL/GenBank/DDBJ whole genome shotgun (WGS) entry which is preliminary data.</text>
</comment>
<name>A0AC60QIX7_IXOPE</name>
<organism evidence="1 2">
    <name type="scientific">Ixodes persulcatus</name>
    <name type="common">Taiga tick</name>
    <dbReference type="NCBI Taxonomy" id="34615"/>
    <lineage>
        <taxon>Eukaryota</taxon>
        <taxon>Metazoa</taxon>
        <taxon>Ecdysozoa</taxon>
        <taxon>Arthropoda</taxon>
        <taxon>Chelicerata</taxon>
        <taxon>Arachnida</taxon>
        <taxon>Acari</taxon>
        <taxon>Parasitiformes</taxon>
        <taxon>Ixodida</taxon>
        <taxon>Ixodoidea</taxon>
        <taxon>Ixodidae</taxon>
        <taxon>Ixodinae</taxon>
        <taxon>Ixodes</taxon>
    </lineage>
</organism>